<evidence type="ECO:0000259" key="2">
    <source>
        <dbReference type="Pfam" id="PF13581"/>
    </source>
</evidence>
<evidence type="ECO:0000313" key="3">
    <source>
        <dbReference type="EMBL" id="ORW20276.1"/>
    </source>
</evidence>
<dbReference type="STRING" id="153971.AWC19_15655"/>
<accession>A0A1X1ZAE3</accession>
<feature type="region of interest" description="Disordered" evidence="1">
    <location>
        <begin position="1"/>
        <end position="30"/>
    </location>
</feature>
<gene>
    <name evidence="3" type="ORF">AWC19_15655</name>
</gene>
<keyword evidence="4" id="KW-1185">Reference proteome</keyword>
<dbReference type="RefSeq" id="WP_085079913.1">
    <property type="nucleotide sequence ID" value="NZ_JACKRZ010000109.1"/>
</dbReference>
<evidence type="ECO:0000256" key="1">
    <source>
        <dbReference type="SAM" id="MobiDB-lite"/>
    </source>
</evidence>
<protein>
    <recommendedName>
        <fullName evidence="2">Histidine kinase/HSP90-like ATPase domain-containing protein</fullName>
    </recommendedName>
</protein>
<feature type="domain" description="Histidine kinase/HSP90-like ATPase" evidence="2">
    <location>
        <begin position="17"/>
        <end position="64"/>
    </location>
</feature>
<dbReference type="InterPro" id="IPR036890">
    <property type="entry name" value="HATPase_C_sf"/>
</dbReference>
<name>A0A1X1ZAE3_9MYCO</name>
<dbReference type="EMBL" id="LQPJ01000125">
    <property type="protein sequence ID" value="ORW20276.1"/>
    <property type="molecule type" value="Genomic_DNA"/>
</dbReference>
<dbReference type="Gene3D" id="3.30.565.10">
    <property type="entry name" value="Histidine kinase-like ATPase, C-terminal domain"/>
    <property type="match status" value="1"/>
</dbReference>
<dbReference type="InterPro" id="IPR003594">
    <property type="entry name" value="HATPase_dom"/>
</dbReference>
<dbReference type="Proteomes" id="UP000193529">
    <property type="component" value="Unassembled WGS sequence"/>
</dbReference>
<dbReference type="Pfam" id="PF13581">
    <property type="entry name" value="HATPase_c_2"/>
    <property type="match status" value="1"/>
</dbReference>
<dbReference type="AlphaFoldDB" id="A0A1X1ZAE3"/>
<organism evidence="3 4">
    <name type="scientific">Mycobacterium palustre</name>
    <dbReference type="NCBI Taxonomy" id="153971"/>
    <lineage>
        <taxon>Bacteria</taxon>
        <taxon>Bacillati</taxon>
        <taxon>Actinomycetota</taxon>
        <taxon>Actinomycetes</taxon>
        <taxon>Mycobacteriales</taxon>
        <taxon>Mycobacteriaceae</taxon>
        <taxon>Mycobacterium</taxon>
        <taxon>Mycobacterium simiae complex</taxon>
    </lineage>
</organism>
<proteinExistence type="predicted"/>
<evidence type="ECO:0000313" key="4">
    <source>
        <dbReference type="Proteomes" id="UP000193529"/>
    </source>
</evidence>
<sequence>MNRLPADLAAGRAGPPVSDTGRWVKDSSASLRDRRRGRGLSLIGGLADRVDTVRTSGGTRVTLQFDRAVAAPR</sequence>
<reference evidence="3 4" key="1">
    <citation type="submission" date="2016-01" db="EMBL/GenBank/DDBJ databases">
        <title>The new phylogeny of the genus Mycobacterium.</title>
        <authorList>
            <person name="Tarcisio F."/>
            <person name="Conor M."/>
            <person name="Antonella G."/>
            <person name="Elisabetta G."/>
            <person name="Giulia F.S."/>
            <person name="Sara T."/>
            <person name="Anna F."/>
            <person name="Clotilde B."/>
            <person name="Roberto B."/>
            <person name="Veronica D.S."/>
            <person name="Fabio R."/>
            <person name="Monica P."/>
            <person name="Olivier J."/>
            <person name="Enrico T."/>
            <person name="Nicola S."/>
        </authorList>
    </citation>
    <scope>NUCLEOTIDE SEQUENCE [LARGE SCALE GENOMIC DNA]</scope>
    <source>
        <strain evidence="3 4">DSM 44572</strain>
    </source>
</reference>
<comment type="caution">
    <text evidence="3">The sequence shown here is derived from an EMBL/GenBank/DDBJ whole genome shotgun (WGS) entry which is preliminary data.</text>
</comment>